<evidence type="ECO:0000256" key="6">
    <source>
        <dbReference type="ARBA" id="ARBA00022777"/>
    </source>
</evidence>
<comment type="caution">
    <text evidence="11">The sequence shown here is derived from an EMBL/GenBank/DDBJ whole genome shotgun (WGS) entry which is preliminary data.</text>
</comment>
<evidence type="ECO:0000256" key="1">
    <source>
        <dbReference type="ARBA" id="ARBA00000085"/>
    </source>
</evidence>
<dbReference type="SMART" id="SM00388">
    <property type="entry name" value="HisKA"/>
    <property type="match status" value="1"/>
</dbReference>
<dbReference type="RefSeq" id="WP_218830514.1">
    <property type="nucleotide sequence ID" value="NZ_MQWD01000001.1"/>
</dbReference>
<protein>
    <recommendedName>
        <fullName evidence="3">histidine kinase</fullName>
        <ecNumber evidence="3">2.7.13.3</ecNumber>
    </recommendedName>
</protein>
<dbReference type="SUPFAM" id="SSF158472">
    <property type="entry name" value="HAMP domain-like"/>
    <property type="match status" value="1"/>
</dbReference>
<dbReference type="SUPFAM" id="SSF47384">
    <property type="entry name" value="Homodimeric domain of signal transducing histidine kinase"/>
    <property type="match status" value="1"/>
</dbReference>
<comment type="catalytic activity">
    <reaction evidence="1">
        <text>ATP + protein L-histidine = ADP + protein N-phospho-L-histidine.</text>
        <dbReference type="EC" id="2.7.13.3"/>
    </reaction>
</comment>
<dbReference type="InterPro" id="IPR003660">
    <property type="entry name" value="HAMP_dom"/>
</dbReference>
<dbReference type="SUPFAM" id="SSF55874">
    <property type="entry name" value="ATPase domain of HSP90 chaperone/DNA topoisomerase II/histidine kinase"/>
    <property type="match status" value="1"/>
</dbReference>
<dbReference type="Proteomes" id="UP000216339">
    <property type="component" value="Unassembled WGS sequence"/>
</dbReference>
<evidence type="ECO:0000256" key="8">
    <source>
        <dbReference type="SAM" id="Phobius"/>
    </source>
</evidence>
<gene>
    <name evidence="11" type="ORF">BSZ37_14840</name>
</gene>
<evidence type="ECO:0000259" key="10">
    <source>
        <dbReference type="PROSITE" id="PS50885"/>
    </source>
</evidence>
<feature type="domain" description="Histidine kinase" evidence="9">
    <location>
        <begin position="246"/>
        <end position="464"/>
    </location>
</feature>
<dbReference type="InterPro" id="IPR050736">
    <property type="entry name" value="Sensor_HK_Regulatory"/>
</dbReference>
<dbReference type="CDD" id="cd00075">
    <property type="entry name" value="HATPase"/>
    <property type="match status" value="1"/>
</dbReference>
<keyword evidence="6" id="KW-0418">Kinase</keyword>
<evidence type="ECO:0000313" key="11">
    <source>
        <dbReference type="EMBL" id="PAP77627.1"/>
    </source>
</evidence>
<dbReference type="InterPro" id="IPR005467">
    <property type="entry name" value="His_kinase_dom"/>
</dbReference>
<keyword evidence="8" id="KW-0812">Transmembrane</keyword>
<dbReference type="InterPro" id="IPR003594">
    <property type="entry name" value="HATPase_dom"/>
</dbReference>
<dbReference type="PANTHER" id="PTHR43711">
    <property type="entry name" value="TWO-COMPONENT HISTIDINE KINASE"/>
    <property type="match status" value="1"/>
</dbReference>
<dbReference type="FunFam" id="3.30.565.10:FF:000006">
    <property type="entry name" value="Sensor histidine kinase WalK"/>
    <property type="match status" value="1"/>
</dbReference>
<keyword evidence="8" id="KW-0472">Membrane</keyword>
<dbReference type="Pfam" id="PF00672">
    <property type="entry name" value="HAMP"/>
    <property type="match status" value="1"/>
</dbReference>
<dbReference type="AlphaFoldDB" id="A0A271J2V2"/>
<keyword evidence="7" id="KW-0902">Two-component regulatory system</keyword>
<dbReference type="InterPro" id="IPR036097">
    <property type="entry name" value="HisK_dim/P_sf"/>
</dbReference>
<keyword evidence="12" id="KW-1185">Reference proteome</keyword>
<dbReference type="CDD" id="cd06225">
    <property type="entry name" value="HAMP"/>
    <property type="match status" value="1"/>
</dbReference>
<dbReference type="Gene3D" id="1.10.287.130">
    <property type="match status" value="1"/>
</dbReference>
<organism evidence="11 12">
    <name type="scientific">Rubrivirga marina</name>
    <dbReference type="NCBI Taxonomy" id="1196024"/>
    <lineage>
        <taxon>Bacteria</taxon>
        <taxon>Pseudomonadati</taxon>
        <taxon>Rhodothermota</taxon>
        <taxon>Rhodothermia</taxon>
        <taxon>Rhodothermales</taxon>
        <taxon>Rubricoccaceae</taxon>
        <taxon>Rubrivirga</taxon>
    </lineage>
</organism>
<feature type="domain" description="HAMP" evidence="10">
    <location>
        <begin position="179"/>
        <end position="231"/>
    </location>
</feature>
<dbReference type="InterPro" id="IPR003661">
    <property type="entry name" value="HisK_dim/P_dom"/>
</dbReference>
<dbReference type="EC" id="2.7.13.3" evidence="3"/>
<dbReference type="CDD" id="cd00082">
    <property type="entry name" value="HisKA"/>
    <property type="match status" value="1"/>
</dbReference>
<reference evidence="11 12" key="1">
    <citation type="submission" date="2016-11" db="EMBL/GenBank/DDBJ databases">
        <title>Study of marine rhodopsin-containing bacteria.</title>
        <authorList>
            <person name="Yoshizawa S."/>
            <person name="Kumagai Y."/>
            <person name="Kogure K."/>
        </authorList>
    </citation>
    <scope>NUCLEOTIDE SEQUENCE [LARGE SCALE GENOMIC DNA]</scope>
    <source>
        <strain evidence="11 12">SAORIC-28</strain>
    </source>
</reference>
<feature type="transmembrane region" description="Helical" evidence="8">
    <location>
        <begin position="154"/>
        <end position="178"/>
    </location>
</feature>
<dbReference type="GO" id="GO:0016020">
    <property type="term" value="C:membrane"/>
    <property type="evidence" value="ECO:0007669"/>
    <property type="project" value="UniProtKB-SubCell"/>
</dbReference>
<dbReference type="Pfam" id="PF02518">
    <property type="entry name" value="HATPase_c"/>
    <property type="match status" value="1"/>
</dbReference>
<dbReference type="Gene3D" id="6.10.340.10">
    <property type="match status" value="1"/>
</dbReference>
<dbReference type="PRINTS" id="PR00344">
    <property type="entry name" value="BCTRLSENSOR"/>
</dbReference>
<evidence type="ECO:0000259" key="9">
    <source>
        <dbReference type="PROSITE" id="PS50109"/>
    </source>
</evidence>
<dbReference type="SMART" id="SM00304">
    <property type="entry name" value="HAMP"/>
    <property type="match status" value="1"/>
</dbReference>
<evidence type="ECO:0000256" key="3">
    <source>
        <dbReference type="ARBA" id="ARBA00012438"/>
    </source>
</evidence>
<name>A0A271J2V2_9BACT</name>
<sequence>MLVGAQVATALLAVGLSGVFAQDRSAELLAGTLRLRLDAVAEEVETRADIGPFGSVEIGSRLRSDLGTRFPDPLALLDESGALVETFGESPAPDVPLDALDALDAGRVAVDLDAPGGGWGLAPILAPDGLPAGALLVRPLRQTVAEERAGTMRAFWQATLVTVLVAVALALLLGALFASRLLRPVRDVTRRVERLGEGDYADRLPEAGDDELGRLARAVNEMAARVEVSIQSLRDTDRLRRELVANVGHDLRTPLAALRVTLDEAERFAGEDRRDDVADAVAAARRQAEGAAALVADLFELSVLDRPDQALRLGLVPVGELVRDVGRQHARAFEADGVSFEVDAPAGLPTVEADGARLVRALSNLLDNARRHTPSGGSVRLGAGAEAGRVVLAVADTGEGIAPDVLEHVFERYYRGEGPRTRGTGTGLGLAIARAVAEAHGGTLAVESVPGEGATFRLSLPISPARSPGA</sequence>
<dbReference type="EMBL" id="MQWD01000001">
    <property type="protein sequence ID" value="PAP77627.1"/>
    <property type="molecule type" value="Genomic_DNA"/>
</dbReference>
<proteinExistence type="predicted"/>
<keyword evidence="5" id="KW-0808">Transferase</keyword>
<dbReference type="SMART" id="SM00387">
    <property type="entry name" value="HATPase_c"/>
    <property type="match status" value="1"/>
</dbReference>
<dbReference type="GO" id="GO:0000155">
    <property type="term" value="F:phosphorelay sensor kinase activity"/>
    <property type="evidence" value="ECO:0007669"/>
    <property type="project" value="InterPro"/>
</dbReference>
<evidence type="ECO:0000256" key="7">
    <source>
        <dbReference type="ARBA" id="ARBA00023012"/>
    </source>
</evidence>
<accession>A0A271J2V2</accession>
<keyword evidence="4" id="KW-0597">Phosphoprotein</keyword>
<comment type="subcellular location">
    <subcellularLocation>
        <location evidence="2">Membrane</location>
    </subcellularLocation>
</comment>
<dbReference type="PANTHER" id="PTHR43711:SF1">
    <property type="entry name" value="HISTIDINE KINASE 1"/>
    <property type="match status" value="1"/>
</dbReference>
<dbReference type="InterPro" id="IPR036890">
    <property type="entry name" value="HATPase_C_sf"/>
</dbReference>
<dbReference type="Pfam" id="PF00512">
    <property type="entry name" value="HisKA"/>
    <property type="match status" value="1"/>
</dbReference>
<evidence type="ECO:0000256" key="5">
    <source>
        <dbReference type="ARBA" id="ARBA00022679"/>
    </source>
</evidence>
<evidence type="ECO:0000313" key="12">
    <source>
        <dbReference type="Proteomes" id="UP000216339"/>
    </source>
</evidence>
<evidence type="ECO:0000256" key="4">
    <source>
        <dbReference type="ARBA" id="ARBA00022553"/>
    </source>
</evidence>
<dbReference type="PROSITE" id="PS50109">
    <property type="entry name" value="HIS_KIN"/>
    <property type="match status" value="1"/>
</dbReference>
<evidence type="ECO:0000256" key="2">
    <source>
        <dbReference type="ARBA" id="ARBA00004370"/>
    </source>
</evidence>
<dbReference type="PROSITE" id="PS50885">
    <property type="entry name" value="HAMP"/>
    <property type="match status" value="1"/>
</dbReference>
<dbReference type="InterPro" id="IPR004358">
    <property type="entry name" value="Sig_transdc_His_kin-like_C"/>
</dbReference>
<dbReference type="Gene3D" id="3.30.565.10">
    <property type="entry name" value="Histidine kinase-like ATPase, C-terminal domain"/>
    <property type="match status" value="1"/>
</dbReference>
<keyword evidence="8" id="KW-1133">Transmembrane helix</keyword>